<reference evidence="1" key="1">
    <citation type="journal article" date="2021" name="PeerJ">
        <title>Extensive microbial diversity within the chicken gut microbiome revealed by metagenomics and culture.</title>
        <authorList>
            <person name="Gilroy R."/>
            <person name="Ravi A."/>
            <person name="Getino M."/>
            <person name="Pursley I."/>
            <person name="Horton D.L."/>
            <person name="Alikhan N.F."/>
            <person name="Baker D."/>
            <person name="Gharbi K."/>
            <person name="Hall N."/>
            <person name="Watson M."/>
            <person name="Adriaenssens E.M."/>
            <person name="Foster-Nyarko E."/>
            <person name="Jarju S."/>
            <person name="Secka A."/>
            <person name="Antonio M."/>
            <person name="Oren A."/>
            <person name="Chaudhuri R.R."/>
            <person name="La Ragione R."/>
            <person name="Hildebrand F."/>
            <person name="Pallen M.J."/>
        </authorList>
    </citation>
    <scope>NUCLEOTIDE SEQUENCE</scope>
    <source>
        <strain evidence="1">1068</strain>
    </source>
</reference>
<protein>
    <submittedName>
        <fullName evidence="1">DUF3990 domain-containing protein</fullName>
    </submittedName>
</protein>
<proteinExistence type="predicted"/>
<dbReference type="Pfam" id="PF13151">
    <property type="entry name" value="DUF3990"/>
    <property type="match status" value="1"/>
</dbReference>
<evidence type="ECO:0000313" key="2">
    <source>
        <dbReference type="Proteomes" id="UP000824056"/>
    </source>
</evidence>
<dbReference type="SUPFAM" id="SSF56399">
    <property type="entry name" value="ADP-ribosylation"/>
    <property type="match status" value="1"/>
</dbReference>
<gene>
    <name evidence="1" type="ORF">H9809_11390</name>
</gene>
<dbReference type="AlphaFoldDB" id="A0A9D2FS58"/>
<accession>A0A9D2FS58</accession>
<name>A0A9D2FS58_9FIRM</name>
<dbReference type="Proteomes" id="UP000824056">
    <property type="component" value="Unassembled WGS sequence"/>
</dbReference>
<sequence length="233" mass="27487">MKQDLIIYHGSQQIVEVPKFGIGKKYNDYGQGFYCTENIELAKEWACPMKNDGYSNKYRLRLHRLNIMHLTKGEFNILNWLAILLANRKFDINSPIGSNAREFILDRFLPDVTNVDVMIGYRADDSYFSFAEDFVNNTISLRDLNLAMQLGTLGEQVVLLSERSFQEIEFIEYEVVDYREYYYKRAERDQNARAAYKSRKKNLQQLMDDIFVIDIMREDMHNDDPRLQSVISE</sequence>
<dbReference type="InterPro" id="IPR025051">
    <property type="entry name" value="DUF3990"/>
</dbReference>
<reference evidence="1" key="2">
    <citation type="submission" date="2021-04" db="EMBL/GenBank/DDBJ databases">
        <authorList>
            <person name="Gilroy R."/>
        </authorList>
    </citation>
    <scope>NUCLEOTIDE SEQUENCE</scope>
    <source>
        <strain evidence="1">1068</strain>
    </source>
</reference>
<organism evidence="1 2">
    <name type="scientific">Candidatus Blautia pullicola</name>
    <dbReference type="NCBI Taxonomy" id="2838498"/>
    <lineage>
        <taxon>Bacteria</taxon>
        <taxon>Bacillati</taxon>
        <taxon>Bacillota</taxon>
        <taxon>Clostridia</taxon>
        <taxon>Lachnospirales</taxon>
        <taxon>Lachnospiraceae</taxon>
        <taxon>Blautia</taxon>
    </lineage>
</organism>
<dbReference type="EMBL" id="DXBG01000268">
    <property type="protein sequence ID" value="HIZ66478.1"/>
    <property type="molecule type" value="Genomic_DNA"/>
</dbReference>
<comment type="caution">
    <text evidence="1">The sequence shown here is derived from an EMBL/GenBank/DDBJ whole genome shotgun (WGS) entry which is preliminary data.</text>
</comment>
<evidence type="ECO:0000313" key="1">
    <source>
        <dbReference type="EMBL" id="HIZ66478.1"/>
    </source>
</evidence>